<reference evidence="1 2" key="1">
    <citation type="journal article" date="2019" name="Nat. Microbiol.">
        <title>Mediterranean grassland soil C-N compound turnover is dependent on rainfall and depth, and is mediated by genomically divergent microorganisms.</title>
        <authorList>
            <person name="Diamond S."/>
            <person name="Andeer P.F."/>
            <person name="Li Z."/>
            <person name="Crits-Christoph A."/>
            <person name="Burstein D."/>
            <person name="Anantharaman K."/>
            <person name="Lane K.R."/>
            <person name="Thomas B.C."/>
            <person name="Pan C."/>
            <person name="Northen T.R."/>
            <person name="Banfield J.F."/>
        </authorList>
    </citation>
    <scope>NUCLEOTIDE SEQUENCE [LARGE SCALE GENOMIC DNA]</scope>
    <source>
        <strain evidence="1">WS_2</strain>
    </source>
</reference>
<dbReference type="Proteomes" id="UP000317716">
    <property type="component" value="Unassembled WGS sequence"/>
</dbReference>
<organism evidence="1 2">
    <name type="scientific">Eiseniibacteriota bacterium</name>
    <dbReference type="NCBI Taxonomy" id="2212470"/>
    <lineage>
        <taxon>Bacteria</taxon>
        <taxon>Candidatus Eiseniibacteriota</taxon>
    </lineage>
</organism>
<gene>
    <name evidence="1" type="ORF">E6K72_06495</name>
</gene>
<dbReference type="AlphaFoldDB" id="A0A538SVE6"/>
<evidence type="ECO:0000313" key="1">
    <source>
        <dbReference type="EMBL" id="TMQ55335.1"/>
    </source>
</evidence>
<proteinExistence type="predicted"/>
<protein>
    <submittedName>
        <fullName evidence="1">Uncharacterized protein</fullName>
    </submittedName>
</protein>
<comment type="caution">
    <text evidence="1">The sequence shown here is derived from an EMBL/GenBank/DDBJ whole genome shotgun (WGS) entry which is preliminary data.</text>
</comment>
<accession>A0A538SVE6</accession>
<name>A0A538SVE6_UNCEI</name>
<evidence type="ECO:0000313" key="2">
    <source>
        <dbReference type="Proteomes" id="UP000317716"/>
    </source>
</evidence>
<sequence length="80" mass="8782">MSESRAHGAGSGARGGLSRGEVVSLSVAALAELVTRVLYILHHRADSDEPQHLHVAWGWTQGLIQYRDLFDNHAPLFHLV</sequence>
<feature type="non-terminal residue" evidence="1">
    <location>
        <position position="80"/>
    </location>
</feature>
<dbReference type="EMBL" id="VBOS01000220">
    <property type="protein sequence ID" value="TMQ55335.1"/>
    <property type="molecule type" value="Genomic_DNA"/>
</dbReference>